<dbReference type="UniPathway" id="UPA00193"/>
<dbReference type="NCBIfam" id="TIGR00676">
    <property type="entry name" value="fadh2"/>
    <property type="match status" value="1"/>
</dbReference>
<reference evidence="13 14" key="1">
    <citation type="submission" date="2019-11" db="EMBL/GenBank/DDBJ databases">
        <authorList>
            <person name="He Y."/>
        </authorList>
    </citation>
    <scope>NUCLEOTIDE SEQUENCE [LARGE SCALE GENOMIC DNA]</scope>
    <source>
        <strain evidence="13 14">SCSIO 58843</strain>
    </source>
</reference>
<dbReference type="InterPro" id="IPR003171">
    <property type="entry name" value="Mehydrof_redctse-like"/>
</dbReference>
<evidence type="ECO:0000256" key="10">
    <source>
        <dbReference type="ARBA" id="ARBA00034478"/>
    </source>
</evidence>
<dbReference type="SUPFAM" id="SSF51730">
    <property type="entry name" value="FAD-linked oxidoreductase"/>
    <property type="match status" value="1"/>
</dbReference>
<evidence type="ECO:0000256" key="3">
    <source>
        <dbReference type="ARBA" id="ARBA00006743"/>
    </source>
</evidence>
<dbReference type="InterPro" id="IPR029041">
    <property type="entry name" value="FAD-linked_oxidoreductase-like"/>
</dbReference>
<keyword evidence="5 12" id="KW-0285">Flavoprotein</keyword>
<dbReference type="GO" id="GO:0106312">
    <property type="term" value="F:methylenetetrahydrofolate reductase (NADH) activity"/>
    <property type="evidence" value="ECO:0007669"/>
    <property type="project" value="UniProtKB-EC"/>
</dbReference>
<evidence type="ECO:0000256" key="4">
    <source>
        <dbReference type="ARBA" id="ARBA00022605"/>
    </source>
</evidence>
<dbReference type="CDD" id="cd00537">
    <property type="entry name" value="MTHFR"/>
    <property type="match status" value="1"/>
</dbReference>
<dbReference type="Proteomes" id="UP000334019">
    <property type="component" value="Chromosome"/>
</dbReference>
<comment type="similarity">
    <text evidence="3 12">Belongs to the methylenetetrahydrofolate reductase family.</text>
</comment>
<dbReference type="InterPro" id="IPR004620">
    <property type="entry name" value="MTHF_reductase_bac"/>
</dbReference>
<protein>
    <recommendedName>
        <fullName evidence="12">Methylenetetrahydrofolate reductase</fullName>
        <ecNumber evidence="12">1.5.1.54</ecNumber>
    </recommendedName>
</protein>
<evidence type="ECO:0000256" key="9">
    <source>
        <dbReference type="ARBA" id="ARBA00023167"/>
    </source>
</evidence>
<comment type="cofactor">
    <cofactor evidence="1 12">
        <name>FAD</name>
        <dbReference type="ChEBI" id="CHEBI:57692"/>
    </cofactor>
</comment>
<evidence type="ECO:0000256" key="5">
    <source>
        <dbReference type="ARBA" id="ARBA00022630"/>
    </source>
</evidence>
<gene>
    <name evidence="13" type="primary">metF</name>
    <name evidence="13" type="ORF">GH723_01775</name>
</gene>
<organism evidence="13 14">
    <name type="scientific">Actinomarinicola tropica</name>
    <dbReference type="NCBI Taxonomy" id="2789776"/>
    <lineage>
        <taxon>Bacteria</taxon>
        <taxon>Bacillati</taxon>
        <taxon>Actinomycetota</taxon>
        <taxon>Acidimicrobiia</taxon>
        <taxon>Acidimicrobiales</taxon>
        <taxon>Iamiaceae</taxon>
        <taxon>Actinomarinicola</taxon>
    </lineage>
</organism>
<dbReference type="EMBL" id="CP045851">
    <property type="protein sequence ID" value="QGG96928.1"/>
    <property type="molecule type" value="Genomic_DNA"/>
</dbReference>
<sequence>MRDLLAAGPSVSFEFFPPKTDEAERQLQLTIKELEHLSPSFVSVTYGAGGSTRERTRDIVIGIERDTSLTAMAHLTCVGHRRHEITELLEEYEQGGVSNILALAGDPPTDGEPAEGDFAYALELVELVREAGDFSVGVAAHPEGHPRSPDRDSDLRHLAAKLTAADFGVTQFFFRAEDYLRMRDGLVERGCDTPVIPGIMPVTNARQVQRFAELSGAAFPADLAARLESVADDAVEVRRIGVEVATELCRTLLDEGVPGLHFYTLNRSTATREIAANLGLARP</sequence>
<dbReference type="Pfam" id="PF02219">
    <property type="entry name" value="MTHFR"/>
    <property type="match status" value="1"/>
</dbReference>
<dbReference type="Gene3D" id="3.20.20.220">
    <property type="match status" value="1"/>
</dbReference>
<proteinExistence type="inferred from homology"/>
<evidence type="ECO:0000256" key="12">
    <source>
        <dbReference type="RuleBase" id="RU003862"/>
    </source>
</evidence>
<keyword evidence="4" id="KW-0028">Amino-acid biosynthesis</keyword>
<dbReference type="GO" id="GO:0009086">
    <property type="term" value="P:methionine biosynthetic process"/>
    <property type="evidence" value="ECO:0007669"/>
    <property type="project" value="UniProtKB-KW"/>
</dbReference>
<evidence type="ECO:0000256" key="1">
    <source>
        <dbReference type="ARBA" id="ARBA00001974"/>
    </source>
</evidence>
<keyword evidence="9" id="KW-0486">Methionine biosynthesis</keyword>
<evidence type="ECO:0000256" key="11">
    <source>
        <dbReference type="ARBA" id="ARBA00048628"/>
    </source>
</evidence>
<name>A0A5Q2RJ89_9ACTN</name>
<dbReference type="EC" id="1.5.1.54" evidence="12"/>
<keyword evidence="8" id="KW-0520">NAD</keyword>
<dbReference type="KEGG" id="atq:GH723_01775"/>
<evidence type="ECO:0000256" key="2">
    <source>
        <dbReference type="ARBA" id="ARBA00004777"/>
    </source>
</evidence>
<evidence type="ECO:0000313" key="13">
    <source>
        <dbReference type="EMBL" id="QGG96928.1"/>
    </source>
</evidence>
<keyword evidence="6 12" id="KW-0274">FAD</keyword>
<keyword evidence="7 12" id="KW-0560">Oxidoreductase</keyword>
<dbReference type="GO" id="GO:0071949">
    <property type="term" value="F:FAD binding"/>
    <property type="evidence" value="ECO:0007669"/>
    <property type="project" value="TreeGrafter"/>
</dbReference>
<dbReference type="GO" id="GO:0035999">
    <property type="term" value="P:tetrahydrofolate interconversion"/>
    <property type="evidence" value="ECO:0007669"/>
    <property type="project" value="UniProtKB-UniPathway"/>
</dbReference>
<dbReference type="PANTHER" id="PTHR45754">
    <property type="entry name" value="METHYLENETETRAHYDROFOLATE REDUCTASE"/>
    <property type="match status" value="1"/>
</dbReference>
<comment type="catalytic activity">
    <reaction evidence="11">
        <text>(6S)-5-methyl-5,6,7,8-tetrahydrofolate + NAD(+) = (6R)-5,10-methylene-5,6,7,8-tetrahydrofolate + NADH + H(+)</text>
        <dbReference type="Rhea" id="RHEA:19821"/>
        <dbReference type="ChEBI" id="CHEBI:15378"/>
        <dbReference type="ChEBI" id="CHEBI:15636"/>
        <dbReference type="ChEBI" id="CHEBI:18608"/>
        <dbReference type="ChEBI" id="CHEBI:57540"/>
        <dbReference type="ChEBI" id="CHEBI:57945"/>
        <dbReference type="EC" id="1.5.1.54"/>
    </reaction>
    <physiologicalReaction direction="right-to-left" evidence="11">
        <dbReference type="Rhea" id="RHEA:19823"/>
    </physiologicalReaction>
</comment>
<keyword evidence="14" id="KW-1185">Reference proteome</keyword>
<dbReference type="GO" id="GO:0005829">
    <property type="term" value="C:cytosol"/>
    <property type="evidence" value="ECO:0007669"/>
    <property type="project" value="InterPro"/>
</dbReference>
<comment type="pathway">
    <text evidence="10">Amino-acid biosynthesis; L-methionine biosynthesis via de novo pathway.</text>
</comment>
<comment type="pathway">
    <text evidence="2 12">One-carbon metabolism; tetrahydrofolate interconversion.</text>
</comment>
<dbReference type="PANTHER" id="PTHR45754:SF3">
    <property type="entry name" value="METHYLENETETRAHYDROFOLATE REDUCTASE (NADPH)"/>
    <property type="match status" value="1"/>
</dbReference>
<dbReference type="AlphaFoldDB" id="A0A5Q2RJ89"/>
<evidence type="ECO:0000256" key="7">
    <source>
        <dbReference type="ARBA" id="ARBA00023002"/>
    </source>
</evidence>
<evidence type="ECO:0000256" key="8">
    <source>
        <dbReference type="ARBA" id="ARBA00023027"/>
    </source>
</evidence>
<evidence type="ECO:0000256" key="6">
    <source>
        <dbReference type="ARBA" id="ARBA00022827"/>
    </source>
</evidence>
<evidence type="ECO:0000313" key="14">
    <source>
        <dbReference type="Proteomes" id="UP000334019"/>
    </source>
</evidence>
<accession>A0A5Q2RJ89</accession>